<evidence type="ECO:0000313" key="2">
    <source>
        <dbReference type="EMBL" id="MFK7160402.1"/>
    </source>
</evidence>
<dbReference type="InterPro" id="IPR048011">
    <property type="entry name" value="NTP-PPase_MazG-like_C"/>
</dbReference>
<dbReference type="EC" id="3.6.1.9" evidence="2"/>
<dbReference type="SUPFAM" id="SSF101386">
    <property type="entry name" value="all-alpha NTP pyrophosphatases"/>
    <property type="match status" value="2"/>
</dbReference>
<organism evidence="2 3">
    <name type="scientific">Marinospirillum alkalitolerans</name>
    <dbReference type="NCBI Taxonomy" id="3123374"/>
    <lineage>
        <taxon>Bacteria</taxon>
        <taxon>Pseudomonadati</taxon>
        <taxon>Pseudomonadota</taxon>
        <taxon>Gammaproteobacteria</taxon>
        <taxon>Oceanospirillales</taxon>
        <taxon>Oceanospirillaceae</taxon>
        <taxon>Marinospirillum</taxon>
    </lineage>
</organism>
<accession>A0ABW8PVT4</accession>
<dbReference type="PANTHER" id="PTHR30522">
    <property type="entry name" value="NUCLEOSIDE TRIPHOSPHATE PYROPHOSPHOHYDROLASE"/>
    <property type="match status" value="1"/>
</dbReference>
<comment type="caution">
    <text evidence="2">The sequence shown here is derived from an EMBL/GenBank/DDBJ whole genome shotgun (WGS) entry which is preliminary data.</text>
</comment>
<protein>
    <submittedName>
        <fullName evidence="2">Nucleoside triphosphate pyrophosphohydrolase</fullName>
        <ecNumber evidence="2">3.6.1.9</ecNumber>
    </submittedName>
</protein>
<dbReference type="RefSeq" id="WP_405338046.1">
    <property type="nucleotide sequence ID" value="NZ_JBANFI010000003.1"/>
</dbReference>
<sequence>MSEGYQIQDLLALMARLRDPQQGCPWDLKQTWQTIVPHTLEEAYEVAECIEQQDYQHLQEELGDLLFQVVYYARFAEEEGRYDFATIVDQLTAKLIRRHPHVFPSGTLNGLSQQKTPVDADAAHPSFVDEQQVKQRWEAIKAEERQAAASLQQPVSVLDAVPIALPAMTRAVKLQKRAASVGFDWAESLAVVDKMQEELDEIRAALASGEQAAVADEVGDFIFATLNLARHLKVDPEQALRGTNRKFTERFQQVERLSAAAGAPLTLERQADPEQAVTLEQMEAYWQQAKQIERTKQG</sequence>
<dbReference type="GO" id="GO:0047429">
    <property type="term" value="F:nucleoside triphosphate diphosphatase activity"/>
    <property type="evidence" value="ECO:0007669"/>
    <property type="project" value="UniProtKB-EC"/>
</dbReference>
<gene>
    <name evidence="2" type="primary">mazG</name>
    <name evidence="2" type="ORF">V6U78_05050</name>
</gene>
<dbReference type="NCBIfam" id="NF007113">
    <property type="entry name" value="PRK09562.1"/>
    <property type="match status" value="1"/>
</dbReference>
<reference evidence="2 3" key="1">
    <citation type="submission" date="2024-02" db="EMBL/GenBank/DDBJ databases">
        <title>Marinospirillum sp. MEB 164 isolated from Lonar lake sediment.</title>
        <authorList>
            <person name="Joshi A."/>
            <person name="Thite S."/>
        </authorList>
    </citation>
    <scope>NUCLEOTIDE SEQUENCE [LARGE SCALE GENOMIC DNA]</scope>
    <source>
        <strain evidence="2 3">MEB164</strain>
    </source>
</reference>
<dbReference type="EMBL" id="JBANFI010000003">
    <property type="protein sequence ID" value="MFK7160402.1"/>
    <property type="molecule type" value="Genomic_DNA"/>
</dbReference>
<name>A0ABW8PVT4_9GAMM</name>
<dbReference type="PANTHER" id="PTHR30522:SF0">
    <property type="entry name" value="NUCLEOSIDE TRIPHOSPHATE PYROPHOSPHOHYDROLASE"/>
    <property type="match status" value="1"/>
</dbReference>
<keyword evidence="2" id="KW-0378">Hydrolase</keyword>
<feature type="domain" description="NTP pyrophosphohydrolase MazG-like" evidence="1">
    <location>
        <begin position="30"/>
        <end position="103"/>
    </location>
</feature>
<proteinExistence type="predicted"/>
<evidence type="ECO:0000313" key="3">
    <source>
        <dbReference type="Proteomes" id="UP001621714"/>
    </source>
</evidence>
<dbReference type="InterPro" id="IPR004518">
    <property type="entry name" value="MazG-like_dom"/>
</dbReference>
<dbReference type="Proteomes" id="UP001621714">
    <property type="component" value="Unassembled WGS sequence"/>
</dbReference>
<dbReference type="InterPro" id="IPR011551">
    <property type="entry name" value="NTP_PyrPHydrolase_MazG"/>
</dbReference>
<dbReference type="CDD" id="cd11529">
    <property type="entry name" value="NTP-PPase_MazG_Cterm"/>
    <property type="match status" value="1"/>
</dbReference>
<evidence type="ECO:0000259" key="1">
    <source>
        <dbReference type="Pfam" id="PF03819"/>
    </source>
</evidence>
<dbReference type="NCBIfam" id="TIGR00444">
    <property type="entry name" value="mazG"/>
    <property type="match status" value="1"/>
</dbReference>
<dbReference type="Gene3D" id="1.10.287.1080">
    <property type="entry name" value="MazG-like"/>
    <property type="match status" value="2"/>
</dbReference>
<dbReference type="InterPro" id="IPR021130">
    <property type="entry name" value="PRib-ATP_PPHydrolase-like"/>
</dbReference>
<keyword evidence="3" id="KW-1185">Reference proteome</keyword>
<dbReference type="CDD" id="cd11528">
    <property type="entry name" value="NTP-PPase_MazG_Nterm"/>
    <property type="match status" value="1"/>
</dbReference>
<dbReference type="InterPro" id="IPR048015">
    <property type="entry name" value="NTP-PPase_MazG-like_N"/>
</dbReference>
<dbReference type="Pfam" id="PF03819">
    <property type="entry name" value="MazG"/>
    <property type="match status" value="1"/>
</dbReference>
<dbReference type="Pfam" id="PF01503">
    <property type="entry name" value="PRA-PH"/>
    <property type="match status" value="1"/>
</dbReference>